<sequence>MTTQIESPSLSLGEQLRQARESLNLSLEDVSKETALRPSVLQLIESNEFVQKNIPATFMKGYVRSYARFLRLPDQLWENQFFGQIEINDLGKNARSTKAVNQYSSHNHWVGYFSALVLLIVVGMTALWWWENYRQSNLERDNLVQNYVTNSGSSDSSSTSQSQTALSTSVDIPLNSISEPMSNLNNEQVSQNSSVESASSNLSNESSIAIPRNIMMPNQTQVSSETTSISENDNPVVAVESRVVEEPVISPTPSSVQADLVIEVTSATSWISVKDKNRKVLAQKEYKKGETLTFNGDEYAVIIGAPANVKITYKGDFFPLKVDGRIAKFKLPKSE</sequence>
<keyword evidence="2" id="KW-0812">Transmembrane</keyword>
<dbReference type="Pfam" id="PF13464">
    <property type="entry name" value="RodZ_C"/>
    <property type="match status" value="1"/>
</dbReference>
<proteinExistence type="predicted"/>
<feature type="transmembrane region" description="Helical" evidence="2">
    <location>
        <begin position="109"/>
        <end position="130"/>
    </location>
</feature>
<evidence type="ECO:0000313" key="4">
    <source>
        <dbReference type="EMBL" id="OOF71072.1"/>
    </source>
</evidence>
<dbReference type="RefSeq" id="WP_077462549.1">
    <property type="nucleotide sequence ID" value="NZ_MLAA01000005.1"/>
</dbReference>
<dbReference type="InterPro" id="IPR025194">
    <property type="entry name" value="RodZ-like_C"/>
</dbReference>
<keyword evidence="2" id="KW-1133">Transmembrane helix</keyword>
<protein>
    <recommendedName>
        <fullName evidence="3">HTH cro/C1-type domain-containing protein</fullName>
    </recommendedName>
</protein>
<comment type="caution">
    <text evidence="4">The sequence shown here is derived from an EMBL/GenBank/DDBJ whole genome shotgun (WGS) entry which is preliminary data.</text>
</comment>
<dbReference type="PROSITE" id="PS50943">
    <property type="entry name" value="HTH_CROC1"/>
    <property type="match status" value="1"/>
</dbReference>
<dbReference type="InterPro" id="IPR050400">
    <property type="entry name" value="Bact_Cytoskel_RodZ"/>
</dbReference>
<dbReference type="SUPFAM" id="SSF47413">
    <property type="entry name" value="lambda repressor-like DNA-binding domains"/>
    <property type="match status" value="1"/>
</dbReference>
<evidence type="ECO:0000313" key="5">
    <source>
        <dbReference type="Proteomes" id="UP000188820"/>
    </source>
</evidence>
<keyword evidence="5" id="KW-1185">Reference proteome</keyword>
<dbReference type="Proteomes" id="UP000188820">
    <property type="component" value="Unassembled WGS sequence"/>
</dbReference>
<dbReference type="PANTHER" id="PTHR34475">
    <property type="match status" value="1"/>
</dbReference>
<feature type="domain" description="HTH cro/C1-type" evidence="3">
    <location>
        <begin position="16"/>
        <end position="48"/>
    </location>
</feature>
<dbReference type="InterPro" id="IPR001387">
    <property type="entry name" value="Cro/C1-type_HTH"/>
</dbReference>
<dbReference type="Pfam" id="PF13413">
    <property type="entry name" value="HTH_25"/>
    <property type="match status" value="1"/>
</dbReference>
<name>A0ABX3L0M4_9PAST</name>
<dbReference type="EMBL" id="MLAA01000005">
    <property type="protein sequence ID" value="OOF71072.1"/>
    <property type="molecule type" value="Genomic_DNA"/>
</dbReference>
<accession>A0ABX3L0M4</accession>
<feature type="region of interest" description="Disordered" evidence="1">
    <location>
        <begin position="177"/>
        <end position="202"/>
    </location>
</feature>
<dbReference type="PANTHER" id="PTHR34475:SF1">
    <property type="entry name" value="CYTOSKELETON PROTEIN RODZ"/>
    <property type="match status" value="1"/>
</dbReference>
<evidence type="ECO:0000256" key="1">
    <source>
        <dbReference type="SAM" id="MobiDB-lite"/>
    </source>
</evidence>
<evidence type="ECO:0000256" key="2">
    <source>
        <dbReference type="SAM" id="Phobius"/>
    </source>
</evidence>
<organism evidence="4 5">
    <name type="scientific">Rodentibacter caecimuris</name>
    <dbReference type="NCBI Taxonomy" id="1796644"/>
    <lineage>
        <taxon>Bacteria</taxon>
        <taxon>Pseudomonadati</taxon>
        <taxon>Pseudomonadota</taxon>
        <taxon>Gammaproteobacteria</taxon>
        <taxon>Pasteurellales</taxon>
        <taxon>Pasteurellaceae</taxon>
        <taxon>Rodentibacter</taxon>
    </lineage>
</organism>
<gene>
    <name evidence="4" type="ORF">BKG89_02160</name>
</gene>
<dbReference type="Gene3D" id="1.10.260.40">
    <property type="entry name" value="lambda repressor-like DNA-binding domains"/>
    <property type="match status" value="1"/>
</dbReference>
<reference evidence="4 5" key="1">
    <citation type="submission" date="2016-10" db="EMBL/GenBank/DDBJ databases">
        <title>Rodentibacter gen. nov. and new species.</title>
        <authorList>
            <person name="Christensen H."/>
        </authorList>
    </citation>
    <scope>NUCLEOTIDE SEQUENCE [LARGE SCALE GENOMIC DNA]</scope>
    <source>
        <strain evidence="4 5">1998236014</strain>
    </source>
</reference>
<keyword evidence="2" id="KW-0472">Membrane</keyword>
<dbReference type="CDD" id="cd00093">
    <property type="entry name" value="HTH_XRE"/>
    <property type="match status" value="1"/>
</dbReference>
<dbReference type="InterPro" id="IPR010982">
    <property type="entry name" value="Lambda_DNA-bd_dom_sf"/>
</dbReference>
<evidence type="ECO:0000259" key="3">
    <source>
        <dbReference type="PROSITE" id="PS50943"/>
    </source>
</evidence>
<feature type="compositionally biased region" description="Low complexity" evidence="1">
    <location>
        <begin position="182"/>
        <end position="202"/>
    </location>
</feature>